<feature type="region of interest" description="Disordered" evidence="1">
    <location>
        <begin position="95"/>
        <end position="139"/>
    </location>
</feature>
<protein>
    <submittedName>
        <fullName evidence="2">Uncharacterized protein</fullName>
    </submittedName>
</protein>
<evidence type="ECO:0000256" key="1">
    <source>
        <dbReference type="SAM" id="MobiDB-lite"/>
    </source>
</evidence>
<gene>
    <name evidence="2" type="ORF">g.62683</name>
</gene>
<reference evidence="2" key="1">
    <citation type="submission" date="2018-04" db="EMBL/GenBank/DDBJ databases">
        <title>Transcriptome assembly of Sipha flava.</title>
        <authorList>
            <person name="Scully E.D."/>
            <person name="Geib S.M."/>
            <person name="Palmer N.A."/>
            <person name="Koch K."/>
            <person name="Bradshaw J."/>
            <person name="Heng-Moss T."/>
            <person name="Sarath G."/>
        </authorList>
    </citation>
    <scope>NUCLEOTIDE SEQUENCE</scope>
</reference>
<name>A0A2S2QFZ2_9HEMI</name>
<organism evidence="2">
    <name type="scientific">Sipha flava</name>
    <name type="common">yellow sugarcane aphid</name>
    <dbReference type="NCBI Taxonomy" id="143950"/>
    <lineage>
        <taxon>Eukaryota</taxon>
        <taxon>Metazoa</taxon>
        <taxon>Ecdysozoa</taxon>
        <taxon>Arthropoda</taxon>
        <taxon>Hexapoda</taxon>
        <taxon>Insecta</taxon>
        <taxon>Pterygota</taxon>
        <taxon>Neoptera</taxon>
        <taxon>Paraneoptera</taxon>
        <taxon>Hemiptera</taxon>
        <taxon>Sternorrhyncha</taxon>
        <taxon>Aphidomorpha</taxon>
        <taxon>Aphidoidea</taxon>
        <taxon>Aphididae</taxon>
        <taxon>Sipha</taxon>
    </lineage>
</organism>
<evidence type="ECO:0000313" key="2">
    <source>
        <dbReference type="EMBL" id="MBY76644.1"/>
    </source>
</evidence>
<proteinExistence type="predicted"/>
<dbReference type="AlphaFoldDB" id="A0A2S2QFZ2"/>
<accession>A0A2S2QFZ2</accession>
<feature type="compositionally biased region" description="Basic and acidic residues" evidence="1">
    <location>
        <begin position="105"/>
        <end position="115"/>
    </location>
</feature>
<feature type="compositionally biased region" description="Acidic residues" evidence="1">
    <location>
        <begin position="116"/>
        <end position="139"/>
    </location>
</feature>
<dbReference type="EMBL" id="GGMS01007441">
    <property type="protein sequence ID" value="MBY76644.1"/>
    <property type="molecule type" value="Transcribed_RNA"/>
</dbReference>
<sequence>MTPTVHNVFIHDETVITLAILPIGQLLEVAFEDHNKHYRQFRLHFAQKFSKVDYYRHILQRLLLRPDPYISNCKPRQHKKTEPFSKKAVNLIIASAPPVPPTEGNSEKNMENNEKEDNESEDKEDGNNEDEEYAEYEFD</sequence>